<sequence>MANYNSRRPEMLDKLYEEGRSNMVYRYTFKDAQNDEAIALLPEQEKLQAIERAVYKKLFGDDPTDKKYAAKNPKSTAEPKKNEASKSNNNKNAGRYVPPTVGKGSDTQEARYPVDSNTTKVVSGVSHRDQAAKSPPPEEKQFKDRQKQILARHEEFKAKMGPAAWNRMQEVNKKLRDAMLDKRDELLPMRPGGRIQKFSTYAPPTSECEYHWFAEDSAQMKKVEQKLNVKVMYVFERSYLFRLWPEPADWDVFERIP</sequence>
<evidence type="ECO:0000313" key="2">
    <source>
        <dbReference type="EMBL" id="TGO20702.1"/>
    </source>
</evidence>
<protein>
    <submittedName>
        <fullName evidence="2">Uncharacterized protein</fullName>
    </submittedName>
</protein>
<evidence type="ECO:0000256" key="1">
    <source>
        <dbReference type="SAM" id="MobiDB-lite"/>
    </source>
</evidence>
<dbReference type="AlphaFoldDB" id="A0A4Z1FD52"/>
<gene>
    <name evidence="2" type="ORF">BPAE_0273g00100</name>
</gene>
<accession>A0A4Z1FD52</accession>
<comment type="caution">
    <text evidence="2">The sequence shown here is derived from an EMBL/GenBank/DDBJ whole genome shotgun (WGS) entry which is preliminary data.</text>
</comment>
<dbReference type="EMBL" id="PQXI01000272">
    <property type="protein sequence ID" value="TGO20702.1"/>
    <property type="molecule type" value="Genomic_DNA"/>
</dbReference>
<evidence type="ECO:0000313" key="3">
    <source>
        <dbReference type="Proteomes" id="UP000297910"/>
    </source>
</evidence>
<organism evidence="2 3">
    <name type="scientific">Botrytis paeoniae</name>
    <dbReference type="NCBI Taxonomy" id="278948"/>
    <lineage>
        <taxon>Eukaryota</taxon>
        <taxon>Fungi</taxon>
        <taxon>Dikarya</taxon>
        <taxon>Ascomycota</taxon>
        <taxon>Pezizomycotina</taxon>
        <taxon>Leotiomycetes</taxon>
        <taxon>Helotiales</taxon>
        <taxon>Sclerotiniaceae</taxon>
        <taxon>Botrytis</taxon>
    </lineage>
</organism>
<feature type="region of interest" description="Disordered" evidence="1">
    <location>
        <begin position="61"/>
        <end position="144"/>
    </location>
</feature>
<feature type="compositionally biased region" description="Basic and acidic residues" evidence="1">
    <location>
        <begin position="126"/>
        <end position="144"/>
    </location>
</feature>
<reference evidence="2 3" key="1">
    <citation type="submission" date="2017-12" db="EMBL/GenBank/DDBJ databases">
        <title>Comparative genomics of Botrytis spp.</title>
        <authorList>
            <person name="Valero-Jimenez C.A."/>
            <person name="Tapia P."/>
            <person name="Veloso J."/>
            <person name="Silva-Moreno E."/>
            <person name="Staats M."/>
            <person name="Valdes J.H."/>
            <person name="Van Kan J.A.L."/>
        </authorList>
    </citation>
    <scope>NUCLEOTIDE SEQUENCE [LARGE SCALE GENOMIC DNA]</scope>
    <source>
        <strain evidence="2 3">Bp0003</strain>
    </source>
</reference>
<name>A0A4Z1FD52_9HELO</name>
<keyword evidence="3" id="KW-1185">Reference proteome</keyword>
<dbReference type="Proteomes" id="UP000297910">
    <property type="component" value="Unassembled WGS sequence"/>
</dbReference>
<proteinExistence type="predicted"/>